<evidence type="ECO:0000256" key="8">
    <source>
        <dbReference type="ARBA" id="ARBA00023180"/>
    </source>
</evidence>
<comment type="subcellular location">
    <subcellularLocation>
        <location evidence="2">Endomembrane system</location>
    </subcellularLocation>
</comment>
<feature type="compositionally biased region" description="Low complexity" evidence="10">
    <location>
        <begin position="460"/>
        <end position="485"/>
    </location>
</feature>
<proteinExistence type="inferred from homology"/>
<feature type="signal peptide" evidence="11">
    <location>
        <begin position="1"/>
        <end position="20"/>
    </location>
</feature>
<keyword evidence="8" id="KW-0325">Glycoprotein</keyword>
<reference evidence="12" key="1">
    <citation type="journal article" date="2020" name="Stud. Mycol.">
        <title>101 Dothideomycetes genomes: a test case for predicting lifestyles and emergence of pathogens.</title>
        <authorList>
            <person name="Haridas S."/>
            <person name="Albert R."/>
            <person name="Binder M."/>
            <person name="Bloem J."/>
            <person name="Labutti K."/>
            <person name="Salamov A."/>
            <person name="Andreopoulos B."/>
            <person name="Baker S."/>
            <person name="Barry K."/>
            <person name="Bills G."/>
            <person name="Bluhm B."/>
            <person name="Cannon C."/>
            <person name="Castanera R."/>
            <person name="Culley D."/>
            <person name="Daum C."/>
            <person name="Ezra D."/>
            <person name="Gonzalez J."/>
            <person name="Henrissat B."/>
            <person name="Kuo A."/>
            <person name="Liang C."/>
            <person name="Lipzen A."/>
            <person name="Lutzoni F."/>
            <person name="Magnuson J."/>
            <person name="Mondo S."/>
            <person name="Nolan M."/>
            <person name="Ohm R."/>
            <person name="Pangilinan J."/>
            <person name="Park H.-J."/>
            <person name="Ramirez L."/>
            <person name="Alfaro M."/>
            <person name="Sun H."/>
            <person name="Tritt A."/>
            <person name="Yoshinaga Y."/>
            <person name="Zwiers L.-H."/>
            <person name="Turgeon B."/>
            <person name="Goodwin S."/>
            <person name="Spatafora J."/>
            <person name="Crous P."/>
            <person name="Grigoriev I."/>
        </authorList>
    </citation>
    <scope>NUCLEOTIDE SEQUENCE</scope>
    <source>
        <strain evidence="12">CBS 122368</strain>
    </source>
</reference>
<dbReference type="OrthoDB" id="4187847at2759"/>
<organism evidence="12 13">
    <name type="scientific">Trematosphaeria pertusa</name>
    <dbReference type="NCBI Taxonomy" id="390896"/>
    <lineage>
        <taxon>Eukaryota</taxon>
        <taxon>Fungi</taxon>
        <taxon>Dikarya</taxon>
        <taxon>Ascomycota</taxon>
        <taxon>Pezizomycotina</taxon>
        <taxon>Dothideomycetes</taxon>
        <taxon>Pleosporomycetidae</taxon>
        <taxon>Pleosporales</taxon>
        <taxon>Massarineae</taxon>
        <taxon>Trematosphaeriaceae</taxon>
        <taxon>Trematosphaeria</taxon>
    </lineage>
</organism>
<evidence type="ECO:0000256" key="1">
    <source>
        <dbReference type="ARBA" id="ARBA00001452"/>
    </source>
</evidence>
<evidence type="ECO:0000256" key="5">
    <source>
        <dbReference type="ARBA" id="ARBA00022729"/>
    </source>
</evidence>
<dbReference type="Pfam" id="PF03663">
    <property type="entry name" value="Glyco_hydro_76"/>
    <property type="match status" value="1"/>
</dbReference>
<keyword evidence="5 11" id="KW-0732">Signal</keyword>
<keyword evidence="6 12" id="KW-0378">Hydrolase</keyword>
<dbReference type="Gene3D" id="1.50.10.20">
    <property type="match status" value="1"/>
</dbReference>
<protein>
    <recommendedName>
        <fullName evidence="4">mannan endo-1,6-alpha-mannosidase</fullName>
        <ecNumber evidence="4">3.2.1.101</ecNumber>
    </recommendedName>
</protein>
<comment type="similarity">
    <text evidence="3">Belongs to the glycosyl hydrolase 76 family.</text>
</comment>
<dbReference type="GO" id="GO:0009272">
    <property type="term" value="P:fungal-type cell wall biogenesis"/>
    <property type="evidence" value="ECO:0007669"/>
    <property type="project" value="TreeGrafter"/>
</dbReference>
<dbReference type="AlphaFoldDB" id="A0A6A6I051"/>
<keyword evidence="7" id="KW-0472">Membrane</keyword>
<dbReference type="PANTHER" id="PTHR12145:SF36">
    <property type="entry name" value="MANNAN ENDO-1,6-ALPHA-MANNOSIDASE DCW1"/>
    <property type="match status" value="1"/>
</dbReference>
<evidence type="ECO:0000313" key="12">
    <source>
        <dbReference type="EMBL" id="KAF2243657.1"/>
    </source>
</evidence>
<evidence type="ECO:0000256" key="11">
    <source>
        <dbReference type="SAM" id="SignalP"/>
    </source>
</evidence>
<name>A0A6A6I051_9PLEO</name>
<dbReference type="GO" id="GO:0016052">
    <property type="term" value="P:carbohydrate catabolic process"/>
    <property type="evidence" value="ECO:0007669"/>
    <property type="project" value="InterPro"/>
</dbReference>
<evidence type="ECO:0000256" key="10">
    <source>
        <dbReference type="SAM" id="MobiDB-lite"/>
    </source>
</evidence>
<feature type="chain" id="PRO_5025343501" description="mannan endo-1,6-alpha-mannosidase" evidence="11">
    <location>
        <begin position="21"/>
        <end position="586"/>
    </location>
</feature>
<dbReference type="Proteomes" id="UP000800094">
    <property type="component" value="Unassembled WGS sequence"/>
</dbReference>
<sequence length="586" mass="61668">MKLFSSAGAVLLPLASLARATDLRTDDEASVQSVSAQYAYGLMSYYKNNATNLPKEEIGFFPKPHYWWEAGAVWGGMIEYTKFTGDESYVKTVQQALTANYGPNNDILLPWKKDQEGNDDQAFWALALMSALEYQFPEPASAPASYLEVTQNCFNNIVSRWDTSSCGGGLKWQIYPENAYGYNYKNSISNGATFALGARLARYTGNQTYADWASKIYDWTKNVGLIGSKFEVFDGTDDKSNCATVSDKTEWTYNNAMFLHGSAFMYDYTKGDNTWKDRTNGFLERAATFFNNPSGAEDVMFEVCENSAKGCNLDQQSFKAYLARWMAKTAILAPFTKDKVTTYLTKSAAAAAGACTGDNNACGSKWYTGDFDGTTGIGQQLSALEVTQALLMLKQGTVPSTGGDAPNPSSTPESSSTPSASAVSSSYVAPSSALSPTDAPSSADSTLVSSTAESTVAPTASNAGASPSEAASAVPSSAQAPASPSDTTKPGGEFGEQMPTSSGVCTCTPTSTTTVYVPPAPPTSAPAAPPASTPIVPPVVPNTTVPVGPPANTSTVEPFPGAAANMKLAGSSMFAAAALAVLPALL</sequence>
<keyword evidence="9" id="KW-0326">Glycosidase</keyword>
<evidence type="ECO:0000256" key="2">
    <source>
        <dbReference type="ARBA" id="ARBA00004308"/>
    </source>
</evidence>
<accession>A0A6A6I051</accession>
<gene>
    <name evidence="12" type="ORF">BU26DRAFT_609010</name>
</gene>
<dbReference type="EMBL" id="ML987204">
    <property type="protein sequence ID" value="KAF2243657.1"/>
    <property type="molecule type" value="Genomic_DNA"/>
</dbReference>
<dbReference type="InterPro" id="IPR005198">
    <property type="entry name" value="Glyco_hydro_76"/>
</dbReference>
<evidence type="ECO:0000256" key="6">
    <source>
        <dbReference type="ARBA" id="ARBA00022801"/>
    </source>
</evidence>
<evidence type="ECO:0000313" key="13">
    <source>
        <dbReference type="Proteomes" id="UP000800094"/>
    </source>
</evidence>
<dbReference type="FunFam" id="1.50.10.20:FF:000006">
    <property type="entry name" value="Mannan endo-1,6-alpha-mannosidase"/>
    <property type="match status" value="1"/>
</dbReference>
<evidence type="ECO:0000256" key="4">
    <source>
        <dbReference type="ARBA" id="ARBA00012350"/>
    </source>
</evidence>
<dbReference type="InterPro" id="IPR014480">
    <property type="entry name" value="Mannan-1_6-alpha_mannosidase"/>
</dbReference>
<dbReference type="PANTHER" id="PTHR12145">
    <property type="entry name" value="MANNAN ENDO-1,6-ALPHA-MANNOSIDASE DCW1"/>
    <property type="match status" value="1"/>
</dbReference>
<feature type="compositionally biased region" description="Low complexity" evidence="10">
    <location>
        <begin position="405"/>
        <end position="436"/>
    </location>
</feature>
<dbReference type="GO" id="GO:0012505">
    <property type="term" value="C:endomembrane system"/>
    <property type="evidence" value="ECO:0007669"/>
    <property type="project" value="UniProtKB-SubCell"/>
</dbReference>
<dbReference type="GO" id="GO:0008496">
    <property type="term" value="F:mannan endo-1,6-alpha-mannosidase activity"/>
    <property type="evidence" value="ECO:0007669"/>
    <property type="project" value="UniProtKB-EC"/>
</dbReference>
<dbReference type="GeneID" id="54589222"/>
<evidence type="ECO:0000256" key="3">
    <source>
        <dbReference type="ARBA" id="ARBA00009699"/>
    </source>
</evidence>
<dbReference type="SUPFAM" id="SSF48208">
    <property type="entry name" value="Six-hairpin glycosidases"/>
    <property type="match status" value="1"/>
</dbReference>
<keyword evidence="13" id="KW-1185">Reference proteome</keyword>
<dbReference type="RefSeq" id="XP_033678661.1">
    <property type="nucleotide sequence ID" value="XM_033835892.1"/>
</dbReference>
<dbReference type="InterPro" id="IPR008928">
    <property type="entry name" value="6-hairpin_glycosidase_sf"/>
</dbReference>
<feature type="region of interest" description="Disordered" evidence="10">
    <location>
        <begin position="397"/>
        <end position="506"/>
    </location>
</feature>
<comment type="catalytic activity">
    <reaction evidence="1">
        <text>Random hydrolysis of (1-&gt;6)-alpha-D-mannosidic linkages in unbranched (1-&gt;6)-mannans.</text>
        <dbReference type="EC" id="3.2.1.101"/>
    </reaction>
</comment>
<feature type="compositionally biased region" description="Polar residues" evidence="10">
    <location>
        <begin position="438"/>
        <end position="459"/>
    </location>
</feature>
<evidence type="ECO:0000256" key="7">
    <source>
        <dbReference type="ARBA" id="ARBA00023136"/>
    </source>
</evidence>
<dbReference type="EC" id="3.2.1.101" evidence="4"/>
<evidence type="ECO:0000256" key="9">
    <source>
        <dbReference type="ARBA" id="ARBA00023295"/>
    </source>
</evidence>